<evidence type="ECO:0000256" key="1">
    <source>
        <dbReference type="SAM" id="Phobius"/>
    </source>
</evidence>
<feature type="non-terminal residue" evidence="2">
    <location>
        <position position="46"/>
    </location>
</feature>
<dbReference type="Proteomes" id="UP000004605">
    <property type="component" value="Unassembled WGS sequence"/>
</dbReference>
<name>F9S1W8_9VIBR</name>
<evidence type="ECO:0000313" key="3">
    <source>
        <dbReference type="Proteomes" id="UP000004605"/>
    </source>
</evidence>
<feature type="transmembrane region" description="Helical" evidence="1">
    <location>
        <begin position="12"/>
        <end position="29"/>
    </location>
</feature>
<proteinExistence type="predicted"/>
<gene>
    <name evidence="2" type="ORF">VII00023_11429</name>
</gene>
<dbReference type="EMBL" id="AFWF01000118">
    <property type="protein sequence ID" value="EGU40923.1"/>
    <property type="molecule type" value="Genomic_DNA"/>
</dbReference>
<keyword evidence="3" id="KW-1185">Reference proteome</keyword>
<comment type="caution">
    <text evidence="2">The sequence shown here is derived from an EMBL/GenBank/DDBJ whole genome shotgun (WGS) entry which is preliminary data.</text>
</comment>
<accession>F9S1W8</accession>
<keyword evidence="1" id="KW-0812">Transmembrane</keyword>
<reference evidence="2 3" key="1">
    <citation type="journal article" date="2012" name="Int. J. Syst. Evol. Microbiol.">
        <title>Vibrio caribbeanicus sp. nov., isolated from the marine sponge Scleritoderma cyanea.</title>
        <authorList>
            <person name="Hoffmann M."/>
            <person name="Monday S.R."/>
            <person name="Allard M.W."/>
            <person name="Strain E.A."/>
            <person name="Whittaker P."/>
            <person name="Naum M."/>
            <person name="McCarthy P.J."/>
            <person name="Lopez J.V."/>
            <person name="Fischer M."/>
            <person name="Brown E.W."/>
        </authorList>
    </citation>
    <scope>NUCLEOTIDE SEQUENCE [LARGE SCALE GENOMIC DNA]</scope>
    <source>
        <strain evidence="2 3">ATCC 700023</strain>
    </source>
</reference>
<organism evidence="2 3">
    <name type="scientific">Vibrio ichthyoenteri ATCC 700023</name>
    <dbReference type="NCBI Taxonomy" id="870968"/>
    <lineage>
        <taxon>Bacteria</taxon>
        <taxon>Pseudomonadati</taxon>
        <taxon>Pseudomonadota</taxon>
        <taxon>Gammaproteobacteria</taxon>
        <taxon>Vibrionales</taxon>
        <taxon>Vibrionaceae</taxon>
        <taxon>Vibrio</taxon>
    </lineage>
</organism>
<keyword evidence="1" id="KW-1133">Transmembrane helix</keyword>
<protein>
    <submittedName>
        <fullName evidence="2">Acriflavin resistance protein</fullName>
    </submittedName>
</protein>
<evidence type="ECO:0000313" key="2">
    <source>
        <dbReference type="EMBL" id="EGU40923.1"/>
    </source>
</evidence>
<keyword evidence="1" id="KW-0472">Membrane</keyword>
<dbReference type="AlphaFoldDB" id="F9S1W8"/>
<dbReference type="OrthoDB" id="9757940at2"/>
<sequence length="46" mass="5291">MNIAEFTIKKTVLSVIVIFITLLGGWNAYQNMARFEDPEFTIREAV</sequence>